<dbReference type="InterPro" id="IPR050791">
    <property type="entry name" value="Aldo-Keto_reductase"/>
</dbReference>
<feature type="compositionally biased region" description="Low complexity" evidence="2">
    <location>
        <begin position="82"/>
        <end position="99"/>
    </location>
</feature>
<proteinExistence type="predicted"/>
<keyword evidence="1" id="KW-0560">Oxidoreductase</keyword>
<evidence type="ECO:0000256" key="1">
    <source>
        <dbReference type="ARBA" id="ARBA00023002"/>
    </source>
</evidence>
<reference evidence="4" key="1">
    <citation type="submission" date="2018-05" db="EMBL/GenBank/DDBJ databases">
        <authorList>
            <person name="Lanie J.A."/>
            <person name="Ng W.-L."/>
            <person name="Kazmierczak K.M."/>
            <person name="Andrzejewski T.M."/>
            <person name="Davidsen T.M."/>
            <person name="Wayne K.J."/>
            <person name="Tettelin H."/>
            <person name="Glass J.I."/>
            <person name="Rusch D."/>
            <person name="Podicherti R."/>
            <person name="Tsui H.-C.T."/>
            <person name="Winkler M.E."/>
        </authorList>
    </citation>
    <scope>NUCLEOTIDE SEQUENCE</scope>
</reference>
<dbReference type="GO" id="GO:0005737">
    <property type="term" value="C:cytoplasm"/>
    <property type="evidence" value="ECO:0007669"/>
    <property type="project" value="TreeGrafter"/>
</dbReference>
<gene>
    <name evidence="4" type="ORF">METZ01_LOCUS271877</name>
</gene>
<organism evidence="4">
    <name type="scientific">marine metagenome</name>
    <dbReference type="NCBI Taxonomy" id="408172"/>
    <lineage>
        <taxon>unclassified sequences</taxon>
        <taxon>metagenomes</taxon>
        <taxon>ecological metagenomes</taxon>
    </lineage>
</organism>
<feature type="domain" description="NADP-dependent oxidoreductase" evidence="3">
    <location>
        <begin position="15"/>
        <end position="163"/>
    </location>
</feature>
<dbReference type="AlphaFoldDB" id="A0A382K676"/>
<protein>
    <recommendedName>
        <fullName evidence="3">NADP-dependent oxidoreductase domain-containing protein</fullName>
    </recommendedName>
</protein>
<evidence type="ECO:0000256" key="2">
    <source>
        <dbReference type="SAM" id="MobiDB-lite"/>
    </source>
</evidence>
<dbReference type="Gene3D" id="3.20.20.100">
    <property type="entry name" value="NADP-dependent oxidoreductase domain"/>
    <property type="match status" value="1"/>
</dbReference>
<dbReference type="PANTHER" id="PTHR43625:SF40">
    <property type="entry name" value="ALDO-KETO REDUCTASE YAKC [NADP(+)]"/>
    <property type="match status" value="1"/>
</dbReference>
<evidence type="ECO:0000259" key="3">
    <source>
        <dbReference type="Pfam" id="PF00248"/>
    </source>
</evidence>
<dbReference type="Pfam" id="PF00248">
    <property type="entry name" value="Aldo_ket_red"/>
    <property type="match status" value="1"/>
</dbReference>
<dbReference type="GO" id="GO:0016491">
    <property type="term" value="F:oxidoreductase activity"/>
    <property type="evidence" value="ECO:0007669"/>
    <property type="project" value="UniProtKB-KW"/>
</dbReference>
<dbReference type="InterPro" id="IPR036812">
    <property type="entry name" value="NAD(P)_OxRdtase_dom_sf"/>
</dbReference>
<dbReference type="EMBL" id="UINC01078187">
    <property type="protein sequence ID" value="SVC19023.1"/>
    <property type="molecule type" value="Genomic_DNA"/>
</dbReference>
<feature type="region of interest" description="Disordered" evidence="2">
    <location>
        <begin position="79"/>
        <end position="100"/>
    </location>
</feature>
<sequence>MEYTRFGTTDLLVSPMGLGCLRMSEQGGQVDDVESIATLRMAFDLGINFLDTSANYGQGHNHQLIASALKGSQDKVIVHTKSGSPRTPDSSGSRSGSSPKYLTRVCEESLQRLEIETLDIFCMSKVDPDIPIEESVGAMARLVEEGKTRYISLSEASADSIQR</sequence>
<dbReference type="PANTHER" id="PTHR43625">
    <property type="entry name" value="AFLATOXIN B1 ALDEHYDE REDUCTASE"/>
    <property type="match status" value="1"/>
</dbReference>
<feature type="non-terminal residue" evidence="4">
    <location>
        <position position="163"/>
    </location>
</feature>
<name>A0A382K676_9ZZZZ</name>
<accession>A0A382K676</accession>
<dbReference type="InterPro" id="IPR023210">
    <property type="entry name" value="NADP_OxRdtase_dom"/>
</dbReference>
<dbReference type="SUPFAM" id="SSF51430">
    <property type="entry name" value="NAD(P)-linked oxidoreductase"/>
    <property type="match status" value="1"/>
</dbReference>
<evidence type="ECO:0000313" key="4">
    <source>
        <dbReference type="EMBL" id="SVC19023.1"/>
    </source>
</evidence>